<proteinExistence type="inferred from homology"/>
<feature type="compositionally biased region" description="Low complexity" evidence="6">
    <location>
        <begin position="673"/>
        <end position="693"/>
    </location>
</feature>
<feature type="region of interest" description="Disordered" evidence="6">
    <location>
        <begin position="48"/>
        <end position="72"/>
    </location>
</feature>
<evidence type="ECO:0000313" key="8">
    <source>
        <dbReference type="EMBL" id="KAK1457637.1"/>
    </source>
</evidence>
<dbReference type="Pfam" id="PF08733">
    <property type="entry name" value="PalH"/>
    <property type="match status" value="1"/>
</dbReference>
<evidence type="ECO:0000256" key="2">
    <source>
        <dbReference type="ARBA" id="ARBA00022692"/>
    </source>
</evidence>
<comment type="subcellular location">
    <subcellularLocation>
        <location evidence="1">Membrane</location>
        <topology evidence="1">Multi-pass membrane protein</topology>
    </subcellularLocation>
</comment>
<sequence>YSVLRLPRTKTTYRPGTPLENQNDTGRVAAPPQFYPISIRVPPTCYSKTLSRRSTTPPDEQEQPDLASTNLTKRNTVHTIQHAAFPSTATQHLPLYGDSAAPPENAWTRILDARRTHPPDRVPELASLDDNNSTPTPINTANPPTTAKLIRWRVFASRTKPLSILACGWPLCSSSTSIRRVGAAIMVDLAAAASTLPSLGAAGAAAAKIATAAPIIIANNGINYEETTTGGAVQYNDLRDPFFASIFPVCYALAATTVTAYMLVIMLFITPRSFLDGGVVYLGRRGFTSGGTSNGISIGGRPWLQKVAAVTVAISLTIASADTFKVAEQQYQWSIQDAKKMQSEVMDGTELKVIRLISDTFLWLAQAQTLIRLFPRQREKVIIKWTAFALITLNLIFSALNSFQYPTSGSNGNARPRSFVDAVPALSYLFQLSLGLLYAAWVIYYSLMKKRYAFYHPLMKNMILVSTLSLFAILVPVVFFVLDMAQPEFAVWGDYVRWVGAAGASVVVWEWVERIEALEREEKKDGILGREIFDGDEMLEVSASEFPWLRRRKNRNGGRDGDGGEDGPQGGSGAQGPPSAERGNLWPGMTQIASRYRSNHAHTNSGTNNQGGQRSKGGLLRPPMWPSRPAPAVTPVSRTDTASAASTVYAVRYQLPSETTSRTPEAVIRAANQRNAAAAVSRSNSTSSRSESTTSDDELSMAAPVPRQATHKTVEIDTEAQEDMTEKNRNGWRSLVANPLFRRTARDPPAEVMAHTESKPEVRGGHDDAGRWDLRARLEDFAATQAEKIREKMRPTPETDSLPVTVIPAPPRQGAALAQLLEEEQDHEQPGLSRTISDASALSPQAAAGLGRTQSNFSRRSPAAGQSQEPATLQLSRPPLWPGVRTQHQDFEPHSPNAPPTP</sequence>
<feature type="transmembrane region" description="Helical" evidence="7">
    <location>
        <begin position="459"/>
        <end position="482"/>
    </location>
</feature>
<dbReference type="InterPro" id="IPR014844">
    <property type="entry name" value="PalH"/>
</dbReference>
<keyword evidence="4 7" id="KW-0472">Membrane</keyword>
<feature type="transmembrane region" description="Helical" evidence="7">
    <location>
        <begin position="425"/>
        <end position="447"/>
    </location>
</feature>
<evidence type="ECO:0008006" key="10">
    <source>
        <dbReference type="Google" id="ProtNLM"/>
    </source>
</evidence>
<dbReference type="GO" id="GO:0071467">
    <property type="term" value="P:cellular response to pH"/>
    <property type="evidence" value="ECO:0007669"/>
    <property type="project" value="TreeGrafter"/>
</dbReference>
<evidence type="ECO:0000313" key="9">
    <source>
        <dbReference type="Proteomes" id="UP001239213"/>
    </source>
</evidence>
<evidence type="ECO:0000256" key="1">
    <source>
        <dbReference type="ARBA" id="ARBA00004141"/>
    </source>
</evidence>
<dbReference type="PANTHER" id="PTHR35779">
    <property type="entry name" value="PH-RESPONSE REGULATOR PROTEIN PALH/RIM21"/>
    <property type="match status" value="1"/>
</dbReference>
<feature type="compositionally biased region" description="Polar residues" evidence="6">
    <location>
        <begin position="601"/>
        <end position="613"/>
    </location>
</feature>
<feature type="transmembrane region" description="Helical" evidence="7">
    <location>
        <begin position="382"/>
        <end position="405"/>
    </location>
</feature>
<feature type="region of interest" description="Disordered" evidence="6">
    <location>
        <begin position="550"/>
        <end position="586"/>
    </location>
</feature>
<feature type="region of interest" description="Disordered" evidence="6">
    <location>
        <begin position="1"/>
        <end position="29"/>
    </location>
</feature>
<protein>
    <recommendedName>
        <fullName evidence="10">PH-response regulator protein palH/prr-4</fullName>
    </recommendedName>
</protein>
<evidence type="ECO:0000256" key="5">
    <source>
        <dbReference type="ARBA" id="ARBA00038109"/>
    </source>
</evidence>
<accession>A0AAI9XS61</accession>
<comment type="similarity">
    <text evidence="5">Belongs to the palH/RIM21 family.</text>
</comment>
<gene>
    <name evidence="8" type="ORF">CCUS01_09751</name>
</gene>
<comment type="caution">
    <text evidence="8">The sequence shown here is derived from an EMBL/GenBank/DDBJ whole genome shotgun (WGS) entry which is preliminary data.</text>
</comment>
<feature type="compositionally biased region" description="Polar residues" evidence="6">
    <location>
        <begin position="832"/>
        <end position="843"/>
    </location>
</feature>
<dbReference type="PANTHER" id="PTHR35779:SF1">
    <property type="entry name" value="PH-RESPONSE REGULATOR PROTEIN PALH_RIM21"/>
    <property type="match status" value="1"/>
</dbReference>
<evidence type="ECO:0000256" key="4">
    <source>
        <dbReference type="ARBA" id="ARBA00023136"/>
    </source>
</evidence>
<feature type="compositionally biased region" description="Polar residues" evidence="6">
    <location>
        <begin position="852"/>
        <end position="875"/>
    </location>
</feature>
<feature type="region of interest" description="Disordered" evidence="6">
    <location>
        <begin position="599"/>
        <end position="639"/>
    </location>
</feature>
<keyword evidence="2 7" id="KW-0812">Transmembrane</keyword>
<organism evidence="8 9">
    <name type="scientific">Colletotrichum cuscutae</name>
    <dbReference type="NCBI Taxonomy" id="1209917"/>
    <lineage>
        <taxon>Eukaryota</taxon>
        <taxon>Fungi</taxon>
        <taxon>Dikarya</taxon>
        <taxon>Ascomycota</taxon>
        <taxon>Pezizomycotina</taxon>
        <taxon>Sordariomycetes</taxon>
        <taxon>Hypocreomycetidae</taxon>
        <taxon>Glomerellales</taxon>
        <taxon>Glomerellaceae</taxon>
        <taxon>Colletotrichum</taxon>
        <taxon>Colletotrichum acutatum species complex</taxon>
    </lineage>
</organism>
<dbReference type="EMBL" id="MPDP01000281">
    <property type="protein sequence ID" value="KAK1457637.1"/>
    <property type="molecule type" value="Genomic_DNA"/>
</dbReference>
<feature type="region of interest" description="Disordered" evidence="6">
    <location>
        <begin position="786"/>
        <end position="902"/>
    </location>
</feature>
<evidence type="ECO:0000256" key="3">
    <source>
        <dbReference type="ARBA" id="ARBA00022989"/>
    </source>
</evidence>
<feature type="compositionally biased region" description="Basic and acidic residues" evidence="6">
    <location>
        <begin position="787"/>
        <end position="797"/>
    </location>
</feature>
<reference evidence="8" key="1">
    <citation type="submission" date="2016-11" db="EMBL/GenBank/DDBJ databases">
        <title>The genome sequence of Colletotrichum cuscutae.</title>
        <authorList>
            <person name="Baroncelli R."/>
        </authorList>
    </citation>
    <scope>NUCLEOTIDE SEQUENCE</scope>
    <source>
        <strain evidence="8">IMI 304802</strain>
    </source>
</reference>
<feature type="region of interest" description="Disordered" evidence="6">
    <location>
        <begin position="673"/>
        <end position="703"/>
    </location>
</feature>
<evidence type="ECO:0000256" key="6">
    <source>
        <dbReference type="SAM" id="MobiDB-lite"/>
    </source>
</evidence>
<dbReference type="Proteomes" id="UP001239213">
    <property type="component" value="Unassembled WGS sequence"/>
</dbReference>
<name>A0AAI9XS61_9PEZI</name>
<feature type="compositionally biased region" description="Polar residues" evidence="6">
    <location>
        <begin position="9"/>
        <end position="25"/>
    </location>
</feature>
<keyword evidence="9" id="KW-1185">Reference proteome</keyword>
<dbReference type="AlphaFoldDB" id="A0AAI9XS61"/>
<feature type="non-terminal residue" evidence="8">
    <location>
        <position position="1"/>
    </location>
</feature>
<feature type="compositionally biased region" description="Polar residues" evidence="6">
    <location>
        <begin position="48"/>
        <end position="58"/>
    </location>
</feature>
<feature type="region of interest" description="Disordered" evidence="6">
    <location>
        <begin position="749"/>
        <end position="769"/>
    </location>
</feature>
<feature type="transmembrane region" description="Helical" evidence="7">
    <location>
        <begin position="242"/>
        <end position="269"/>
    </location>
</feature>
<dbReference type="GO" id="GO:0005886">
    <property type="term" value="C:plasma membrane"/>
    <property type="evidence" value="ECO:0007669"/>
    <property type="project" value="TreeGrafter"/>
</dbReference>
<keyword evidence="3 7" id="KW-1133">Transmembrane helix</keyword>
<evidence type="ECO:0000256" key="7">
    <source>
        <dbReference type="SAM" id="Phobius"/>
    </source>
</evidence>